<proteinExistence type="predicted"/>
<gene>
    <name evidence="2" type="ORF">TEA_003298</name>
</gene>
<dbReference type="Proteomes" id="UP000306102">
    <property type="component" value="Unassembled WGS sequence"/>
</dbReference>
<organism evidence="2 3">
    <name type="scientific">Camellia sinensis var. sinensis</name>
    <name type="common">China tea</name>
    <dbReference type="NCBI Taxonomy" id="542762"/>
    <lineage>
        <taxon>Eukaryota</taxon>
        <taxon>Viridiplantae</taxon>
        <taxon>Streptophyta</taxon>
        <taxon>Embryophyta</taxon>
        <taxon>Tracheophyta</taxon>
        <taxon>Spermatophyta</taxon>
        <taxon>Magnoliopsida</taxon>
        <taxon>eudicotyledons</taxon>
        <taxon>Gunneridae</taxon>
        <taxon>Pentapetalae</taxon>
        <taxon>asterids</taxon>
        <taxon>Ericales</taxon>
        <taxon>Theaceae</taxon>
        <taxon>Camellia</taxon>
    </lineage>
</organism>
<evidence type="ECO:0000313" key="2">
    <source>
        <dbReference type="EMBL" id="THF97168.1"/>
    </source>
</evidence>
<reference evidence="2 3" key="1">
    <citation type="journal article" date="2018" name="Proc. Natl. Acad. Sci. U.S.A.">
        <title>Draft genome sequence of Camellia sinensis var. sinensis provides insights into the evolution of the tea genome and tea quality.</title>
        <authorList>
            <person name="Wei C."/>
            <person name="Yang H."/>
            <person name="Wang S."/>
            <person name="Zhao J."/>
            <person name="Liu C."/>
            <person name="Gao L."/>
            <person name="Xia E."/>
            <person name="Lu Y."/>
            <person name="Tai Y."/>
            <person name="She G."/>
            <person name="Sun J."/>
            <person name="Cao H."/>
            <person name="Tong W."/>
            <person name="Gao Q."/>
            <person name="Li Y."/>
            <person name="Deng W."/>
            <person name="Jiang X."/>
            <person name="Wang W."/>
            <person name="Chen Q."/>
            <person name="Zhang S."/>
            <person name="Li H."/>
            <person name="Wu J."/>
            <person name="Wang P."/>
            <person name="Li P."/>
            <person name="Shi C."/>
            <person name="Zheng F."/>
            <person name="Jian J."/>
            <person name="Huang B."/>
            <person name="Shan D."/>
            <person name="Shi M."/>
            <person name="Fang C."/>
            <person name="Yue Y."/>
            <person name="Li F."/>
            <person name="Li D."/>
            <person name="Wei S."/>
            <person name="Han B."/>
            <person name="Jiang C."/>
            <person name="Yin Y."/>
            <person name="Xia T."/>
            <person name="Zhang Z."/>
            <person name="Bennetzen J.L."/>
            <person name="Zhao S."/>
            <person name="Wan X."/>
        </authorList>
    </citation>
    <scope>NUCLEOTIDE SEQUENCE [LARGE SCALE GENOMIC DNA]</scope>
    <source>
        <strain evidence="3">cv. Shuchazao</strain>
        <tissue evidence="2">Leaf</tissue>
    </source>
</reference>
<dbReference type="EMBL" id="SDRB02012617">
    <property type="protein sequence ID" value="THF97168.1"/>
    <property type="molecule type" value="Genomic_DNA"/>
</dbReference>
<feature type="compositionally biased region" description="Low complexity" evidence="1">
    <location>
        <begin position="71"/>
        <end position="82"/>
    </location>
</feature>
<name>A0A4S4D4J8_CAMSN</name>
<comment type="caution">
    <text evidence="2">The sequence shown here is derived from an EMBL/GenBank/DDBJ whole genome shotgun (WGS) entry which is preliminary data.</text>
</comment>
<protein>
    <submittedName>
        <fullName evidence="2">Uncharacterized protein</fullName>
    </submittedName>
</protein>
<evidence type="ECO:0000313" key="3">
    <source>
        <dbReference type="Proteomes" id="UP000306102"/>
    </source>
</evidence>
<feature type="region of interest" description="Disordered" evidence="1">
    <location>
        <begin position="71"/>
        <end position="109"/>
    </location>
</feature>
<sequence>MGMEKKMIEQAEEELEILEAQHPNRFEYLKIELKSLIFLLHSQNITISNNNNFNKSYNFLSSSSNSILLPASSTATTQASSSNKKRKKGTIEMQRTEQPASPKHKIQRADWEESLCSNRRDGVEVAIERAQACLLKIQQFKTSFY</sequence>
<dbReference type="AlphaFoldDB" id="A0A4S4D4J8"/>
<accession>A0A4S4D4J8</accession>
<keyword evidence="3" id="KW-1185">Reference proteome</keyword>
<evidence type="ECO:0000256" key="1">
    <source>
        <dbReference type="SAM" id="MobiDB-lite"/>
    </source>
</evidence>